<dbReference type="CDD" id="cd12797">
    <property type="entry name" value="M23_peptidase"/>
    <property type="match status" value="1"/>
</dbReference>
<dbReference type="SUPFAM" id="SSF51261">
    <property type="entry name" value="Duplicated hybrid motif"/>
    <property type="match status" value="1"/>
</dbReference>
<organism evidence="2 3">
    <name type="scientific">Solitalea canadensis (strain ATCC 29591 / DSM 3403 / JCM 21819 / LMG 8368 / NBRC 15130 / NCIMB 12057 / USAM 9D)</name>
    <name type="common">Flexibacter canadensis</name>
    <dbReference type="NCBI Taxonomy" id="929556"/>
    <lineage>
        <taxon>Bacteria</taxon>
        <taxon>Pseudomonadati</taxon>
        <taxon>Bacteroidota</taxon>
        <taxon>Sphingobacteriia</taxon>
        <taxon>Sphingobacteriales</taxon>
        <taxon>Sphingobacteriaceae</taxon>
        <taxon>Solitalea</taxon>
    </lineage>
</organism>
<sequence length="227" mass="25294">MIADIQTLKTILLNTKKASVVDFDPTSEKLFQVSFQKINGELTLDVIADIHKFSDWVDAKRINSGSKFGIGGYDEYREIYGVSSHFDTGEEPRRLHLGIDIWGPAGTVIYAPIDGVVHSFKNNDNFGDYGPTIILKHQVEGFEFYSLYGHLSLESLAGLAEGMHINAGQKIASLGDYTVNGGWPPHLHFQLIINMEGYYGDYPGVCKLSERDKYLANCPDPAWLLAF</sequence>
<dbReference type="Proteomes" id="UP000007590">
    <property type="component" value="Chromosome"/>
</dbReference>
<dbReference type="AlphaFoldDB" id="H8KL67"/>
<dbReference type="Gene3D" id="2.70.70.10">
    <property type="entry name" value="Glucose Permease (Domain IIA)"/>
    <property type="match status" value="1"/>
</dbReference>
<dbReference type="STRING" id="929556.Solca_4160"/>
<protein>
    <submittedName>
        <fullName evidence="2">Metalloendopeptidase-like membrane protein</fullName>
    </submittedName>
</protein>
<evidence type="ECO:0000259" key="1">
    <source>
        <dbReference type="Pfam" id="PF01551"/>
    </source>
</evidence>
<dbReference type="PANTHER" id="PTHR21666:SF270">
    <property type="entry name" value="MUREIN HYDROLASE ACTIVATOR ENVC"/>
    <property type="match status" value="1"/>
</dbReference>
<dbReference type="HOGENOM" id="CLU_104232_0_0_10"/>
<dbReference type="RefSeq" id="WP_014682372.1">
    <property type="nucleotide sequence ID" value="NC_017770.1"/>
</dbReference>
<dbReference type="GO" id="GO:0004222">
    <property type="term" value="F:metalloendopeptidase activity"/>
    <property type="evidence" value="ECO:0007669"/>
    <property type="project" value="TreeGrafter"/>
</dbReference>
<proteinExistence type="predicted"/>
<dbReference type="Pfam" id="PF01551">
    <property type="entry name" value="Peptidase_M23"/>
    <property type="match status" value="1"/>
</dbReference>
<dbReference type="InterPro" id="IPR011055">
    <property type="entry name" value="Dup_hybrid_motif"/>
</dbReference>
<feature type="domain" description="M23ase beta-sheet core" evidence="1">
    <location>
        <begin position="95"/>
        <end position="194"/>
    </location>
</feature>
<evidence type="ECO:0000313" key="3">
    <source>
        <dbReference type="Proteomes" id="UP000007590"/>
    </source>
</evidence>
<keyword evidence="3" id="KW-1185">Reference proteome</keyword>
<name>H8KL67_SOLCM</name>
<dbReference type="KEGG" id="scn:Solca_4160"/>
<dbReference type="InterPro" id="IPR050570">
    <property type="entry name" value="Cell_wall_metabolism_enzyme"/>
</dbReference>
<reference evidence="2" key="1">
    <citation type="submission" date="2012-02" db="EMBL/GenBank/DDBJ databases">
        <title>The complete genome of Solitalea canadensis DSM 3403.</title>
        <authorList>
            <consortium name="US DOE Joint Genome Institute (JGI-PGF)"/>
            <person name="Lucas S."/>
            <person name="Copeland A."/>
            <person name="Lapidus A."/>
            <person name="Glavina del Rio T."/>
            <person name="Dalin E."/>
            <person name="Tice H."/>
            <person name="Bruce D."/>
            <person name="Goodwin L."/>
            <person name="Pitluck S."/>
            <person name="Peters L."/>
            <person name="Ovchinnikova G."/>
            <person name="Lu M."/>
            <person name="Kyrpides N."/>
            <person name="Mavromatis K."/>
            <person name="Ivanova N."/>
            <person name="Brettin T."/>
            <person name="Detter J.C."/>
            <person name="Han C."/>
            <person name="Larimer F."/>
            <person name="Land M."/>
            <person name="Hauser L."/>
            <person name="Markowitz V."/>
            <person name="Cheng J.-F."/>
            <person name="Hugenholtz P."/>
            <person name="Woyke T."/>
            <person name="Wu D."/>
            <person name="Spring S."/>
            <person name="Schroeder M."/>
            <person name="Kopitz M."/>
            <person name="Brambilla E."/>
            <person name="Klenk H.-P."/>
            <person name="Eisen J.A."/>
        </authorList>
    </citation>
    <scope>NUCLEOTIDE SEQUENCE</scope>
    <source>
        <strain evidence="2">DSM 3403</strain>
    </source>
</reference>
<dbReference type="eggNOG" id="COG0739">
    <property type="taxonomic scope" value="Bacteria"/>
</dbReference>
<gene>
    <name evidence="2" type="ordered locus">Solca_4160</name>
</gene>
<dbReference type="InterPro" id="IPR016047">
    <property type="entry name" value="M23ase_b-sheet_dom"/>
</dbReference>
<accession>H8KL67</accession>
<dbReference type="PANTHER" id="PTHR21666">
    <property type="entry name" value="PEPTIDASE-RELATED"/>
    <property type="match status" value="1"/>
</dbReference>
<dbReference type="EMBL" id="CP003349">
    <property type="protein sequence ID" value="AFD09150.1"/>
    <property type="molecule type" value="Genomic_DNA"/>
</dbReference>
<evidence type="ECO:0000313" key="2">
    <source>
        <dbReference type="EMBL" id="AFD09150.1"/>
    </source>
</evidence>
<dbReference type="OrthoDB" id="9801052at2"/>